<evidence type="ECO:0000313" key="1">
    <source>
        <dbReference type="EMBL" id="KAK3059966.1"/>
    </source>
</evidence>
<evidence type="ECO:0000313" key="2">
    <source>
        <dbReference type="Proteomes" id="UP001186974"/>
    </source>
</evidence>
<comment type="caution">
    <text evidence="1">The sequence shown here is derived from an EMBL/GenBank/DDBJ whole genome shotgun (WGS) entry which is preliminary data.</text>
</comment>
<name>A0ACC3D0M2_9PEZI</name>
<gene>
    <name evidence="1" type="ORF">LTS18_009640</name>
</gene>
<protein>
    <submittedName>
        <fullName evidence="1">Uncharacterized protein</fullName>
    </submittedName>
</protein>
<dbReference type="EMBL" id="JAWDJW010008960">
    <property type="protein sequence ID" value="KAK3059966.1"/>
    <property type="molecule type" value="Genomic_DNA"/>
</dbReference>
<proteinExistence type="predicted"/>
<reference evidence="1" key="1">
    <citation type="submission" date="2024-09" db="EMBL/GenBank/DDBJ databases">
        <title>Black Yeasts Isolated from many extreme environments.</title>
        <authorList>
            <person name="Coleine C."/>
            <person name="Stajich J.E."/>
            <person name="Selbmann L."/>
        </authorList>
    </citation>
    <scope>NUCLEOTIDE SEQUENCE</scope>
    <source>
        <strain evidence="1">CCFEE 5737</strain>
    </source>
</reference>
<accession>A0ACC3D0M2</accession>
<organism evidence="1 2">
    <name type="scientific">Coniosporium uncinatum</name>
    <dbReference type="NCBI Taxonomy" id="93489"/>
    <lineage>
        <taxon>Eukaryota</taxon>
        <taxon>Fungi</taxon>
        <taxon>Dikarya</taxon>
        <taxon>Ascomycota</taxon>
        <taxon>Pezizomycotina</taxon>
        <taxon>Dothideomycetes</taxon>
        <taxon>Dothideomycetes incertae sedis</taxon>
        <taxon>Coniosporium</taxon>
    </lineage>
</organism>
<keyword evidence="2" id="KW-1185">Reference proteome</keyword>
<dbReference type="Proteomes" id="UP001186974">
    <property type="component" value="Unassembled WGS sequence"/>
</dbReference>
<sequence>MTELGGFTVTYADGERLVLGATTKHWPKDTTEAQRLKDMPRLEDMATSFPPYKDWGEVAHVQSDEEALAQATTWDLGETGERVVAVSVWAAQLLNGIQFHSASGKSSPRWGKCGNDLAGKIEPGGKDNVTGLKVVLGRSRQGLHAASVRPLAPRYGDIMLEICSLVTGMVDAVSFNNWGTFVGMQTGNTVLLGLSTASLPASQPHAAVTTIVSIGSFIVGAYITFLVARQFTPLRRLTLLLSFLAQTLLIVLAALLAVTGITPQDHGGVGDTLGDISIVVAIPPLAFQSGVQIATSRLLGLNELPTCVLTSSYADIAGDAKLFTGLDNPKRNRRIASAVLLLIGAIASGWIMRSGVGLHVVLWIAAGLKMMLVLGVWVLMEAVETEEIGHGQFDQGQART</sequence>